<dbReference type="Gene3D" id="3.40.309.10">
    <property type="entry name" value="Aldehyde Dehydrogenase, Chain A, domain 2"/>
    <property type="match status" value="1"/>
</dbReference>
<dbReference type="Pfam" id="PF00171">
    <property type="entry name" value="Aldedh"/>
    <property type="match status" value="1"/>
</dbReference>
<protein>
    <submittedName>
        <fullName evidence="4">Succinate-semialdehyde dehydrogenase (NADP(+))</fullName>
        <ecNumber evidence="4">1.2.1.16</ecNumber>
    </submittedName>
</protein>
<evidence type="ECO:0000313" key="5">
    <source>
        <dbReference type="Proteomes" id="UP000239663"/>
    </source>
</evidence>
<gene>
    <name evidence="4" type="primary">gabD</name>
    <name evidence="4" type="ORF">CYL18_10100</name>
</gene>
<dbReference type="EC" id="1.2.1.16" evidence="4"/>
<dbReference type="OrthoDB" id="9762913at2"/>
<proteinExistence type="inferred from homology"/>
<dbReference type="FunFam" id="3.40.309.10:FF:000004">
    <property type="entry name" value="Succinate-semialdehyde dehydrogenase I"/>
    <property type="match status" value="1"/>
</dbReference>
<dbReference type="PROSITE" id="PS00070">
    <property type="entry name" value="ALDEHYDE_DEHYDR_CYS"/>
    <property type="match status" value="1"/>
</dbReference>
<organism evidence="4 5">
    <name type="scientific">Pradoshia eiseniae</name>
    <dbReference type="NCBI Taxonomy" id="2064768"/>
    <lineage>
        <taxon>Bacteria</taxon>
        <taxon>Bacillati</taxon>
        <taxon>Bacillota</taxon>
        <taxon>Bacilli</taxon>
        <taxon>Bacillales</taxon>
        <taxon>Bacillaceae</taxon>
        <taxon>Pradoshia</taxon>
    </lineage>
</organism>
<dbReference type="PANTHER" id="PTHR43353">
    <property type="entry name" value="SUCCINATE-SEMIALDEHYDE DEHYDROGENASE, MITOCHONDRIAL"/>
    <property type="match status" value="1"/>
</dbReference>
<dbReference type="InterPro" id="IPR016162">
    <property type="entry name" value="Ald_DH_N"/>
</dbReference>
<keyword evidence="5" id="KW-1185">Reference proteome</keyword>
<dbReference type="InterPro" id="IPR050740">
    <property type="entry name" value="Aldehyde_DH_Superfamily"/>
</dbReference>
<keyword evidence="2 4" id="KW-0560">Oxidoreductase</keyword>
<dbReference type="InterPro" id="IPR010102">
    <property type="entry name" value="Succ_semiAld_DH"/>
</dbReference>
<evidence type="ECO:0000313" key="4">
    <source>
        <dbReference type="EMBL" id="PQD95129.1"/>
    </source>
</evidence>
<dbReference type="PANTHER" id="PTHR43353:SF5">
    <property type="entry name" value="SUCCINATE-SEMIALDEHYDE DEHYDROGENASE, MITOCHONDRIAL"/>
    <property type="match status" value="1"/>
</dbReference>
<name>A0A2S7MZC9_9BACI</name>
<dbReference type="EMBL" id="PKOZ01000005">
    <property type="protein sequence ID" value="PQD95129.1"/>
    <property type="molecule type" value="Genomic_DNA"/>
</dbReference>
<evidence type="ECO:0000256" key="2">
    <source>
        <dbReference type="ARBA" id="ARBA00023002"/>
    </source>
</evidence>
<comment type="similarity">
    <text evidence="1">Belongs to the aldehyde dehydrogenase family.</text>
</comment>
<dbReference type="NCBIfam" id="TIGR01780">
    <property type="entry name" value="SSADH"/>
    <property type="match status" value="1"/>
</dbReference>
<dbReference type="RefSeq" id="WP_104849389.1">
    <property type="nucleotide sequence ID" value="NZ_PKOZ01000005.1"/>
</dbReference>
<reference evidence="4 5" key="1">
    <citation type="submission" date="2017-12" db="EMBL/GenBank/DDBJ databases">
        <title>Taxonomic description and draft genome of Pradoshia cofamensis Gen. nov., sp. nov., a thermotolerant bacillale isolated from anterior gut of earthworm Eisenia fetida.</title>
        <authorList>
            <person name="Saha T."/>
            <person name="Chakraborty R."/>
        </authorList>
    </citation>
    <scope>NUCLEOTIDE SEQUENCE [LARGE SCALE GENOMIC DNA]</scope>
    <source>
        <strain evidence="4 5">EAG3</strain>
    </source>
</reference>
<dbReference type="InterPro" id="IPR016161">
    <property type="entry name" value="Ald_DH/histidinol_DH"/>
</dbReference>
<dbReference type="GO" id="GO:0004777">
    <property type="term" value="F:succinate-semialdehyde dehydrogenase (NAD+) activity"/>
    <property type="evidence" value="ECO:0007669"/>
    <property type="project" value="TreeGrafter"/>
</dbReference>
<evidence type="ECO:0000259" key="3">
    <source>
        <dbReference type="Pfam" id="PF00171"/>
    </source>
</evidence>
<accession>A0A2S7MZC9</accession>
<evidence type="ECO:0000256" key="1">
    <source>
        <dbReference type="ARBA" id="ARBA00009986"/>
    </source>
</evidence>
<dbReference type="CDD" id="cd07103">
    <property type="entry name" value="ALDH_F5_SSADH_GabD"/>
    <property type="match status" value="1"/>
</dbReference>
<dbReference type="AlphaFoldDB" id="A0A2S7MZC9"/>
<dbReference type="SUPFAM" id="SSF53720">
    <property type="entry name" value="ALDH-like"/>
    <property type="match status" value="1"/>
</dbReference>
<sequence>MTNLFPAKMYIAGEWIDTEEKIDVFNPATQELVGMVPDGGEQEAQRAVEAAYEAGKAWAKRTAAERSALLLEWARLINEHTDELAETLTTEQGKPLAEAKGEIAYANSFITWFAEEGKRIYGETIPATHPNKRIFVHKQPVGVVAAITPWNFPAAMITRKVGPALAAGCTVVLKPSEETPFTALKLAELAERAGIPAGVLNVVTGDAKRITEVWQKDERVRKLTFTGSTEVGKLLMRGAADTVKKISLELGGHAPFIVTNHADIDKAVEGAIASKFRNAGQTCVCANRILVQAGIYKEFTKRYAEKASRLKIGNGFEEGMEIGPLINQEAIDKAMAHIRDAEEKGAEIVIGGDTLSNQKGYYITPTVISGATDDMLCMQEETFGPIAPIASFDEVEEAVERANNTPFGLAAYVYSDKISEAIYIAENLEYGIVGVNDGMPSVAQAPFGGFKQSGLGREGSHHGIDEFLEVKYISLGLE</sequence>
<dbReference type="InterPro" id="IPR016163">
    <property type="entry name" value="Ald_DH_C"/>
</dbReference>
<dbReference type="InterPro" id="IPR016160">
    <property type="entry name" value="Ald_DH_CS_CYS"/>
</dbReference>
<comment type="caution">
    <text evidence="4">The sequence shown here is derived from an EMBL/GenBank/DDBJ whole genome shotgun (WGS) entry which is preliminary data.</text>
</comment>
<dbReference type="Gene3D" id="3.40.605.10">
    <property type="entry name" value="Aldehyde Dehydrogenase, Chain A, domain 1"/>
    <property type="match status" value="1"/>
</dbReference>
<dbReference type="FunFam" id="3.40.605.10:FF:000005">
    <property type="entry name" value="Succinate-semialdehyde dehydrogenase I"/>
    <property type="match status" value="1"/>
</dbReference>
<feature type="domain" description="Aldehyde dehydrogenase" evidence="3">
    <location>
        <begin position="15"/>
        <end position="473"/>
    </location>
</feature>
<dbReference type="Proteomes" id="UP000239663">
    <property type="component" value="Unassembled WGS sequence"/>
</dbReference>
<dbReference type="FunFam" id="3.40.605.10:FF:000026">
    <property type="entry name" value="Aldehyde dehydrogenase, putative"/>
    <property type="match status" value="1"/>
</dbReference>
<dbReference type="InterPro" id="IPR015590">
    <property type="entry name" value="Aldehyde_DH_dom"/>
</dbReference>
<dbReference type="GO" id="GO:0009450">
    <property type="term" value="P:gamma-aminobutyric acid catabolic process"/>
    <property type="evidence" value="ECO:0007669"/>
    <property type="project" value="InterPro"/>
</dbReference>